<dbReference type="InterPro" id="IPR025366">
    <property type="entry name" value="DUF4270"/>
</dbReference>
<dbReference type="Pfam" id="PF14092">
    <property type="entry name" value="DUF4270"/>
    <property type="match status" value="1"/>
</dbReference>
<reference evidence="2 3" key="1">
    <citation type="submission" date="2018-07" db="EMBL/GenBank/DDBJ databases">
        <title>Leeuwenhoekiella genomics.</title>
        <authorList>
            <person name="Tahon G."/>
            <person name="Willems A."/>
        </authorList>
    </citation>
    <scope>NUCLEOTIDE SEQUENCE [LARGE SCALE GENOMIC DNA]</scope>
    <source>
        <strain evidence="2 3">LMG 1345</strain>
    </source>
</reference>
<organism evidence="2 3">
    <name type="scientific">Leeuwenhoekiella marinoflava</name>
    <dbReference type="NCBI Taxonomy" id="988"/>
    <lineage>
        <taxon>Bacteria</taxon>
        <taxon>Pseudomonadati</taxon>
        <taxon>Bacteroidota</taxon>
        <taxon>Flavobacteriia</taxon>
        <taxon>Flavobacteriales</taxon>
        <taxon>Flavobacteriaceae</taxon>
        <taxon>Leeuwenhoekiella</taxon>
    </lineage>
</organism>
<gene>
    <name evidence="2" type="ORF">DSL99_1125</name>
</gene>
<dbReference type="EMBL" id="QOVL01000004">
    <property type="protein sequence ID" value="RXG32319.1"/>
    <property type="molecule type" value="Genomic_DNA"/>
</dbReference>
<evidence type="ECO:0000256" key="1">
    <source>
        <dbReference type="SAM" id="SignalP"/>
    </source>
</evidence>
<dbReference type="PROSITE" id="PS51257">
    <property type="entry name" value="PROKAR_LIPOPROTEIN"/>
    <property type="match status" value="1"/>
</dbReference>
<dbReference type="Proteomes" id="UP000290608">
    <property type="component" value="Unassembled WGS sequence"/>
</dbReference>
<dbReference type="STRING" id="1122159.SAMN02745246_01034"/>
<accession>A0A4Q0PP15</accession>
<feature type="signal peptide" evidence="1">
    <location>
        <begin position="1"/>
        <end position="17"/>
    </location>
</feature>
<evidence type="ECO:0000313" key="3">
    <source>
        <dbReference type="Proteomes" id="UP000290608"/>
    </source>
</evidence>
<name>A0A4Q0PP15_9FLAO</name>
<proteinExistence type="predicted"/>
<keyword evidence="1" id="KW-0732">Signal</keyword>
<protein>
    <recommendedName>
        <fullName evidence="4">DUF4270 family protein</fullName>
    </recommendedName>
</protein>
<feature type="chain" id="PRO_5020644601" description="DUF4270 family protein" evidence="1">
    <location>
        <begin position="18"/>
        <end position="431"/>
    </location>
</feature>
<sequence>MKIFAPVCILLLLTSCADDDSSFPVGEDWIESDTRVLYIDTMTVSSSTFKFDSVQVSSTDRLLLGTYTDPIFGRTTSKIFTQLSNSTYTLDDAAVFDSIALILNYDDYFYNDTTEVQTLRIHEVLQDIKVTDDGYFYNTTSFDYNENTVGKVTYTPRPIREDSLHLRLDDAYGSLLFNEIQDNEINNADEFLRYHRGLLLEPDAANTTILGFLPTSTIRIYYSLPNEVEDEDVYSFDMTFNSSYTFHNISSDRSGTYFETLAEQEDEIESDASNGMSYIQSGVSLATRIDLPNLNGLDYIEGNGTLLAANLVVSLNTATETTSLPAGETLSCYIIDQKNIVLGTLYDYDGAEATGTIAAESDEFAQRTYSIPIHYFLDEKSTDSNGHNWYLALLDPDNNQSVNRYGFYGNQEADEDLKLQIILIYAVYDNE</sequence>
<dbReference type="AlphaFoldDB" id="A0A4Q0PP15"/>
<comment type="caution">
    <text evidence="2">The sequence shown here is derived from an EMBL/GenBank/DDBJ whole genome shotgun (WGS) entry which is preliminary data.</text>
</comment>
<evidence type="ECO:0000313" key="2">
    <source>
        <dbReference type="EMBL" id="RXG32319.1"/>
    </source>
</evidence>
<evidence type="ECO:0008006" key="4">
    <source>
        <dbReference type="Google" id="ProtNLM"/>
    </source>
</evidence>